<name>A0ABY6JZB1_9ARAC</name>
<organism evidence="2 3">
    <name type="scientific">Cordylochernes scorpioides</name>
    <dbReference type="NCBI Taxonomy" id="51811"/>
    <lineage>
        <taxon>Eukaryota</taxon>
        <taxon>Metazoa</taxon>
        <taxon>Ecdysozoa</taxon>
        <taxon>Arthropoda</taxon>
        <taxon>Chelicerata</taxon>
        <taxon>Arachnida</taxon>
        <taxon>Pseudoscorpiones</taxon>
        <taxon>Cheliferoidea</taxon>
        <taxon>Chernetidae</taxon>
        <taxon>Cordylochernes</taxon>
    </lineage>
</organism>
<evidence type="ECO:0008006" key="4">
    <source>
        <dbReference type="Google" id="ProtNLM"/>
    </source>
</evidence>
<dbReference type="Proteomes" id="UP001235939">
    <property type="component" value="Chromosome 01"/>
</dbReference>
<evidence type="ECO:0000313" key="2">
    <source>
        <dbReference type="EMBL" id="UYV61702.1"/>
    </source>
</evidence>
<evidence type="ECO:0000256" key="1">
    <source>
        <dbReference type="SAM" id="MobiDB-lite"/>
    </source>
</evidence>
<dbReference type="EMBL" id="CP092863">
    <property type="protein sequence ID" value="UYV61702.1"/>
    <property type="molecule type" value="Genomic_DNA"/>
</dbReference>
<feature type="region of interest" description="Disordered" evidence="1">
    <location>
        <begin position="79"/>
        <end position="101"/>
    </location>
</feature>
<feature type="compositionally biased region" description="Polar residues" evidence="1">
    <location>
        <begin position="80"/>
        <end position="101"/>
    </location>
</feature>
<keyword evidence="3" id="KW-1185">Reference proteome</keyword>
<reference evidence="2 3" key="1">
    <citation type="submission" date="2022-01" db="EMBL/GenBank/DDBJ databases">
        <title>A chromosomal length assembly of Cordylochernes scorpioides.</title>
        <authorList>
            <person name="Zeh D."/>
            <person name="Zeh J."/>
        </authorList>
    </citation>
    <scope>NUCLEOTIDE SEQUENCE [LARGE SCALE GENOMIC DNA]</scope>
    <source>
        <strain evidence="2">IN4F17</strain>
        <tissue evidence="2">Whole Body</tissue>
    </source>
</reference>
<evidence type="ECO:0000313" key="3">
    <source>
        <dbReference type="Proteomes" id="UP001235939"/>
    </source>
</evidence>
<sequence>MTIKRGVLEVLLPVAVMTLANATVTTLLRELTSLIRIIFNLGLPSVERPYCLERGEDSQRWLSDFQRVARYNKWGDSMVWPTSSSTSLAQRSAGSKTSRKY</sequence>
<protein>
    <recommendedName>
        <fullName evidence="4">Secreted protein</fullName>
    </recommendedName>
</protein>
<proteinExistence type="predicted"/>
<gene>
    <name evidence="2" type="ORF">LAZ67_1006011</name>
</gene>
<accession>A0ABY6JZB1</accession>